<dbReference type="AlphaFoldDB" id="A0A1I6PVA3"/>
<accession>A0A1I6PVA3</accession>
<organism evidence="2 3">
    <name type="scientific">Streptomyces harbinensis</name>
    <dbReference type="NCBI Taxonomy" id="1176198"/>
    <lineage>
        <taxon>Bacteria</taxon>
        <taxon>Bacillati</taxon>
        <taxon>Actinomycetota</taxon>
        <taxon>Actinomycetes</taxon>
        <taxon>Kitasatosporales</taxon>
        <taxon>Streptomycetaceae</taxon>
        <taxon>Streptomyces</taxon>
    </lineage>
</organism>
<dbReference type="RefSeq" id="WP_019436478.1">
    <property type="nucleotide sequence ID" value="NZ_JBHUTC010000003.1"/>
</dbReference>
<dbReference type="Proteomes" id="UP000198873">
    <property type="component" value="Unassembled WGS sequence"/>
</dbReference>
<keyword evidence="3" id="KW-1185">Reference proteome</keyword>
<keyword evidence="1" id="KW-1133">Transmembrane helix</keyword>
<evidence type="ECO:0000256" key="1">
    <source>
        <dbReference type="SAM" id="Phobius"/>
    </source>
</evidence>
<sequence length="93" mass="10044">MPLGLVLTLGLLIGVAMSYPMALRLFTVGRTDMTGWQSALLFAAAPLAAAWRMVVLRPLYLYAMATCHRVNRWGTRSAVEVDLAVRGEPAGAP</sequence>
<keyword evidence="1" id="KW-0812">Transmembrane</keyword>
<protein>
    <submittedName>
        <fullName evidence="2">Hyaluronan synthase</fullName>
    </submittedName>
</protein>
<keyword evidence="1" id="KW-0472">Membrane</keyword>
<gene>
    <name evidence="2" type="ORF">SAMN05444716_101747</name>
</gene>
<name>A0A1I6PVA3_9ACTN</name>
<dbReference type="EMBL" id="FPAB01000001">
    <property type="protein sequence ID" value="SFS44129.1"/>
    <property type="molecule type" value="Genomic_DNA"/>
</dbReference>
<evidence type="ECO:0000313" key="2">
    <source>
        <dbReference type="EMBL" id="SFS44129.1"/>
    </source>
</evidence>
<feature type="transmembrane region" description="Helical" evidence="1">
    <location>
        <begin position="34"/>
        <end position="54"/>
    </location>
</feature>
<dbReference type="STRING" id="1176198.SAMN05444716_101747"/>
<reference evidence="3" key="1">
    <citation type="submission" date="2016-10" db="EMBL/GenBank/DDBJ databases">
        <authorList>
            <person name="Varghese N."/>
            <person name="Submissions S."/>
        </authorList>
    </citation>
    <scope>NUCLEOTIDE SEQUENCE [LARGE SCALE GENOMIC DNA]</scope>
    <source>
        <strain evidence="3">CGMCC 4.7047</strain>
    </source>
</reference>
<proteinExistence type="predicted"/>
<evidence type="ECO:0000313" key="3">
    <source>
        <dbReference type="Proteomes" id="UP000198873"/>
    </source>
</evidence>